<evidence type="ECO:0000313" key="1">
    <source>
        <dbReference type="Proteomes" id="UP000790787"/>
    </source>
</evidence>
<sequence>MGDFNTVLTSQDRHHGTIIQDMETKDFRKFMNDTRMNELPTVGRDYTWINNHTYSKIDRGLVNIDWMITMRSMSIQILEPSFSNNSPLKLMISQMQRKKTSPFRFFNCIAKHPQFIPEVDQAWNTTGGDWKLQGVKNKLKRVKQVIKRLNTQYYKGVEDRIRVIRRELQEVYEKISCRMLNAKLIEEVNELNSKLEKWILIEERIYRQRSRVQWLKLGDNNSAYFFAHMNNRNILNGIDDLTNDLGVHLHIEEEKEVEVLGYYKQLLGSNASAIPAIDPNVMKRGAILNREQ</sequence>
<dbReference type="Proteomes" id="UP000790787">
    <property type="component" value="Chromosome 8"/>
</dbReference>
<gene>
    <name evidence="2" type="primary">LOC107782881</name>
</gene>
<proteinExistence type="predicted"/>
<name>A0A1S3Z4H6_TOBAC</name>
<reference evidence="1" key="1">
    <citation type="journal article" date="2014" name="Nat. Commun.">
        <title>The tobacco genome sequence and its comparison with those of tomato and potato.</title>
        <authorList>
            <person name="Sierro N."/>
            <person name="Battey J.N."/>
            <person name="Ouadi S."/>
            <person name="Bakaher N."/>
            <person name="Bovet L."/>
            <person name="Willig A."/>
            <person name="Goepfert S."/>
            <person name="Peitsch M.C."/>
            <person name="Ivanov N.V."/>
        </authorList>
    </citation>
    <scope>NUCLEOTIDE SEQUENCE [LARGE SCALE GENOMIC DNA]</scope>
</reference>
<dbReference type="OrthoDB" id="1747765at2759"/>
<dbReference type="OMA" id="RINCLYI"/>
<dbReference type="RefSeq" id="XP_016459308.1">
    <property type="nucleotide sequence ID" value="XM_016603822.1"/>
</dbReference>
<accession>A0A1S3Z4H6</accession>
<reference evidence="2" key="2">
    <citation type="submission" date="2025-08" db="UniProtKB">
        <authorList>
            <consortium name="RefSeq"/>
        </authorList>
    </citation>
    <scope>IDENTIFICATION</scope>
    <source>
        <tissue evidence="2">Leaf</tissue>
    </source>
</reference>
<dbReference type="KEGG" id="nta:107782881"/>
<dbReference type="PANTHER" id="PTHR33710">
    <property type="entry name" value="BNAC02G09200D PROTEIN"/>
    <property type="match status" value="1"/>
</dbReference>
<dbReference type="SUPFAM" id="SSF56219">
    <property type="entry name" value="DNase I-like"/>
    <property type="match status" value="1"/>
</dbReference>
<dbReference type="AlphaFoldDB" id="A0A1S3Z4H6"/>
<dbReference type="PANTHER" id="PTHR33710:SF89">
    <property type="match status" value="1"/>
</dbReference>
<dbReference type="Gene3D" id="3.60.10.10">
    <property type="entry name" value="Endonuclease/exonuclease/phosphatase"/>
    <property type="match status" value="1"/>
</dbReference>
<dbReference type="PaxDb" id="4097-A0A1S3Z4H6"/>
<dbReference type="InterPro" id="IPR036691">
    <property type="entry name" value="Endo/exonu/phosph_ase_sf"/>
</dbReference>
<protein>
    <submittedName>
        <fullName evidence="2">Uncharacterized protein LOC107782881</fullName>
    </submittedName>
</protein>
<dbReference type="GeneID" id="107782881"/>
<evidence type="ECO:0000313" key="2">
    <source>
        <dbReference type="RefSeq" id="XP_016459308.2"/>
    </source>
</evidence>
<dbReference type="RefSeq" id="XP_016459308.2">
    <property type="nucleotide sequence ID" value="XM_016603822.2"/>
</dbReference>
<keyword evidence="1" id="KW-1185">Reference proteome</keyword>
<organism evidence="1 2">
    <name type="scientific">Nicotiana tabacum</name>
    <name type="common">Common tobacco</name>
    <dbReference type="NCBI Taxonomy" id="4097"/>
    <lineage>
        <taxon>Eukaryota</taxon>
        <taxon>Viridiplantae</taxon>
        <taxon>Streptophyta</taxon>
        <taxon>Embryophyta</taxon>
        <taxon>Tracheophyta</taxon>
        <taxon>Spermatophyta</taxon>
        <taxon>Magnoliopsida</taxon>
        <taxon>eudicotyledons</taxon>
        <taxon>Gunneridae</taxon>
        <taxon>Pentapetalae</taxon>
        <taxon>asterids</taxon>
        <taxon>lamiids</taxon>
        <taxon>Solanales</taxon>
        <taxon>Solanaceae</taxon>
        <taxon>Nicotianoideae</taxon>
        <taxon>Nicotianeae</taxon>
        <taxon>Nicotiana</taxon>
    </lineage>
</organism>